<evidence type="ECO:0000256" key="1">
    <source>
        <dbReference type="ARBA" id="ARBA00022737"/>
    </source>
</evidence>
<feature type="coiled-coil region" evidence="2">
    <location>
        <begin position="1924"/>
        <end position="1969"/>
    </location>
</feature>
<dbReference type="InterPro" id="IPR018159">
    <property type="entry name" value="Spectrin/alpha-actinin"/>
</dbReference>
<keyword evidence="1" id="KW-0677">Repeat</keyword>
<accession>A0ABM0GNP4</accession>
<dbReference type="Pfam" id="PF00435">
    <property type="entry name" value="Spectrin"/>
    <property type="match status" value="5"/>
</dbReference>
<dbReference type="InterPro" id="IPR002017">
    <property type="entry name" value="Spectrin_repeat"/>
</dbReference>
<dbReference type="Proteomes" id="UP000694865">
    <property type="component" value="Unplaced"/>
</dbReference>
<keyword evidence="2" id="KW-0175">Coiled coil</keyword>
<name>A0ABM0GNP4_SACKO</name>
<evidence type="ECO:0000313" key="4">
    <source>
        <dbReference type="RefSeq" id="XP_002733970.1"/>
    </source>
</evidence>
<dbReference type="RefSeq" id="XP_002733970.1">
    <property type="nucleotide sequence ID" value="XM_002733924.2"/>
</dbReference>
<dbReference type="Gene3D" id="1.20.58.60">
    <property type="match status" value="14"/>
</dbReference>
<feature type="coiled-coil region" evidence="2">
    <location>
        <begin position="1498"/>
        <end position="1525"/>
    </location>
</feature>
<gene>
    <name evidence="4" type="primary">LOC100375618</name>
</gene>
<dbReference type="CDD" id="cd00176">
    <property type="entry name" value="SPEC"/>
    <property type="match status" value="5"/>
</dbReference>
<evidence type="ECO:0000256" key="2">
    <source>
        <dbReference type="SAM" id="Coils"/>
    </source>
</evidence>
<dbReference type="SMART" id="SM00150">
    <property type="entry name" value="SPEC"/>
    <property type="match status" value="16"/>
</dbReference>
<keyword evidence="3" id="KW-1185">Reference proteome</keyword>
<sequence length="2071" mass="239234">EFKDMIIEFRTTVLPRKFNREYKEEPELETVMNKMTEITTRYEKLTVIAADVDDHKIPVTDALSCADIFLATYGNKVDDVEAENLRRDHADLTKRYEKVADETDERDSNLDDSKKTLDLFTQKVSSFETWLVPSERTMKKLQDNVPKDPSKLKEQEKTAKKFAADVADHKEELDDTNMTGQHFIDEAKEFKDTITQFRTTVLPRKFNREYKEEPELETVMNKMTEITTRYEKLTVESTKYIETLHVIIVKHTTLESTTVGVKSVVDDREKAEDDREKKIIEDELKEHSYDLEELLKWVSAVEISLGSEQPLKEEPGQLNKQVKSNKVIAADVDDHKKPVTDALSGADIFLATYGDKVDDVEAERLRRDHADLTKRYKKVADETDDRDSNLDDSKKTLDLFTKKVSSFETWLVPSERTMKKLQNSVAKDLPKLKEQEKNAKKFAADVADHKEELDDTNMTGQHFIDEAKNFKEMIVEFRTTVLPRQFNREYEEEPELETVKHKMTEITTRYKKLTVEYTKHIEKLIVLIEKHTTFESTVDAVSPWLRKTEDEATKEKKKPVPTKPDSVQKRVDQLKDMSDDIVSHNGDVEKVKDTGRELIEVHPQVMKDVAQQVGDIVTRYEALKISATKTTNVLQTALTESQTTHDALEALVTWTDTAEMTLESLDRDTPIVIEKKPLLIIHEQVEVLKADVDSHKPSISSVCNTVKRDPKQSKALKPQTDDLNTRYNRLSNRTNLLGDYVKGRLDKLGEFLEKVDQLENWLLPVLRTLVSQELAELPASKRNKKLEDIEEGTEKKRPLYRTIQHLGQQLTKDPKASDTERASEVLKRVTTNWESLEDVLNKRNMQMRELQKNHSQFTVSAQEVTTWLDKTEDKVERLEPVAFEAPIIQKQILDHKPLAREVKEYKPKITKTTDLGKKLTEPSVGWEVLQNEVPIKRSSSFAEPTQDEREEITEVQIVRESPTPISEAYPEVKQQIEEITDRYEKLNQCIDDRQEDMETGLDQSRNVKARRDSLEDVMEWIQDMEEKIKPDEPIPEELVAATKTLNDQKVLKDVITARKVSLTDQIKTTEKFLLDNRDQLTTEQQNSLQYLLDDITQGYDHLTGLSDNKIRQLQGIVSQLEQELGEKAALKDQYKMQQYGVHELVDWVKALEERLGSQQPMKEEPEQLGQQVNEVKAIQDDVVSHEQPMTKAVQGALDFLDQHDTKLDDNDKEKLRKEADDLKSRYDTVKQVTSERVNTLTTSAENLKEFYQRIITFEVWLVNEEDTLATTLKVVPKEISGLKDHERLVKSFNHDVKRHKEDLSHINVDGQKFLDVAKEYKTQITEFRTTALPKQFTREYKEETAPAIIHDKITDLNTRYDRLTADFDKQTSKVGYVAQKYQVFRDQITMVTTWLIKIETETSSLVQEPVKSEPAQIQEQIDKLKTLNDDVISHGTDIDSLKENAKDLMESQPEYKPEVDKTILEITSRYQRVQYQITSRSTLLQTSLSQSQSVVDNLNDLDEWLKEAENEVDRLEKESPVVKREPLMDLLQEVKVLQSDIDNHRPTLDAIRKSPESRSMKPQVDDVTGRFRKLDDRAKRRGLYLQGRVDKLSDFLDKVDELEDWLLPTLRDVESVETGRKPAEDLAQKQKDVTKQMDTYHPMYDTVNRLSKELTKDPKASNTAPVTDIIDNVNKNWEALLDALKKRNEQLEERQFAEGQFTGHVKYVTDWLDKTEAKVDQLEAVADDTGTLKQQMNEHKPILKDVKAFKPKVEKAQELGTTLDTMTEETAPLTPLVPHVRSTILEESEAPVEHVEEMTLKKEDAPEVVFKEPTPVQRQLSDITTRYETLDDKVTDRQEQLDTNLDVAEKKESLKGMLDWVKEQGDTLTSVDAPKYTGQVDEKLKVQQDVQNELATRQNDIDTIIKATEENLLKNKDKLTPEQQRDIEKTVDDLKSAKEKVQEMADNKLKELEAEKGRKQMQLQEEADIQQKCQKDIRLLNDLLAWVVATEEKLGLQQPLREESHTARAQVKELEAIQDDVKKHEEPVYQTLQDVQLLVASSADKMTPESKTTLQDTQSELRNDMTTCLIM</sequence>
<reference evidence="4" key="1">
    <citation type="submission" date="2025-08" db="UniProtKB">
        <authorList>
            <consortium name="RefSeq"/>
        </authorList>
    </citation>
    <scope>IDENTIFICATION</scope>
    <source>
        <tissue evidence="4">Testes</tissue>
    </source>
</reference>
<dbReference type="PANTHER" id="PTHR11915">
    <property type="entry name" value="SPECTRIN/FILAMIN RELATED CYTOSKELETAL PROTEIN"/>
    <property type="match status" value="1"/>
</dbReference>
<organism evidence="3 4">
    <name type="scientific">Saccoglossus kowalevskii</name>
    <name type="common">Acorn worm</name>
    <dbReference type="NCBI Taxonomy" id="10224"/>
    <lineage>
        <taxon>Eukaryota</taxon>
        <taxon>Metazoa</taxon>
        <taxon>Hemichordata</taxon>
        <taxon>Enteropneusta</taxon>
        <taxon>Harrimaniidae</taxon>
        <taxon>Saccoglossus</taxon>
    </lineage>
</organism>
<proteinExistence type="predicted"/>
<dbReference type="GeneID" id="100375618"/>
<protein>
    <submittedName>
        <fullName evidence="4">Dystonin-like</fullName>
    </submittedName>
</protein>
<feature type="non-terminal residue" evidence="4">
    <location>
        <position position="1"/>
    </location>
</feature>
<evidence type="ECO:0000313" key="3">
    <source>
        <dbReference type="Proteomes" id="UP000694865"/>
    </source>
</evidence>
<dbReference type="SUPFAM" id="SSF46966">
    <property type="entry name" value="Spectrin repeat"/>
    <property type="match status" value="16"/>
</dbReference>